<feature type="transmembrane region" description="Helical" evidence="13">
    <location>
        <begin position="20"/>
        <end position="40"/>
    </location>
</feature>
<dbReference type="PRINTS" id="PR01414">
    <property type="entry name" value="CCMBBIOGNSIS"/>
</dbReference>
<evidence type="ECO:0000256" key="5">
    <source>
        <dbReference type="ARBA" id="ARBA00022448"/>
    </source>
</evidence>
<evidence type="ECO:0000256" key="1">
    <source>
        <dbReference type="ARBA" id="ARBA00002442"/>
    </source>
</evidence>
<proteinExistence type="inferred from homology"/>
<evidence type="ECO:0000313" key="14">
    <source>
        <dbReference type="EMBL" id="AHB47414.1"/>
    </source>
</evidence>
<evidence type="ECO:0000256" key="6">
    <source>
        <dbReference type="ARBA" id="ARBA00022475"/>
    </source>
</evidence>
<dbReference type="GO" id="GO:0015232">
    <property type="term" value="F:heme transmembrane transporter activity"/>
    <property type="evidence" value="ECO:0007669"/>
    <property type="project" value="InterPro"/>
</dbReference>
<dbReference type="AlphaFoldDB" id="V5SBR4"/>
<dbReference type="KEGG" id="hni:W911_01795"/>
<evidence type="ECO:0000256" key="12">
    <source>
        <dbReference type="PIRNR" id="PIRNR002764"/>
    </source>
</evidence>
<organism evidence="14 15">
    <name type="scientific">Hyphomicrobium nitrativorans NL23</name>
    <dbReference type="NCBI Taxonomy" id="1029756"/>
    <lineage>
        <taxon>Bacteria</taxon>
        <taxon>Pseudomonadati</taxon>
        <taxon>Pseudomonadota</taxon>
        <taxon>Alphaproteobacteria</taxon>
        <taxon>Hyphomicrobiales</taxon>
        <taxon>Hyphomicrobiaceae</taxon>
        <taxon>Hyphomicrobium</taxon>
    </lineage>
</organism>
<evidence type="ECO:0000256" key="2">
    <source>
        <dbReference type="ARBA" id="ARBA00004429"/>
    </source>
</evidence>
<dbReference type="HOGENOM" id="CLU_079069_1_0_5"/>
<gene>
    <name evidence="14" type="ORF">W911_01795</name>
</gene>
<keyword evidence="8 13" id="KW-0812">Transmembrane</keyword>
<evidence type="ECO:0000256" key="10">
    <source>
        <dbReference type="ARBA" id="ARBA00022989"/>
    </source>
</evidence>
<feature type="transmembrane region" description="Helical" evidence="13">
    <location>
        <begin position="99"/>
        <end position="120"/>
    </location>
</feature>
<keyword evidence="6 12" id="KW-1003">Cell membrane</keyword>
<dbReference type="PATRIC" id="fig|1029756.8.peg.381"/>
<dbReference type="EMBL" id="CP006912">
    <property type="protein sequence ID" value="AHB47414.1"/>
    <property type="molecule type" value="Genomic_DNA"/>
</dbReference>
<comment type="function">
    <text evidence="1 12">Required for the export of heme to the periplasm for the biogenesis of c-type cytochromes.</text>
</comment>
<dbReference type="Proteomes" id="UP000018542">
    <property type="component" value="Chromosome"/>
</dbReference>
<dbReference type="InterPro" id="IPR003544">
    <property type="entry name" value="Cyt_c_biogenesis_CcmB"/>
</dbReference>
<dbReference type="RefSeq" id="WP_023785791.1">
    <property type="nucleotide sequence ID" value="NC_022997.1"/>
</dbReference>
<comment type="subcellular location">
    <subcellularLocation>
        <location evidence="2">Cell inner membrane</location>
        <topology evidence="2">Multi-pass membrane protein</topology>
    </subcellularLocation>
</comment>
<reference evidence="14 15" key="1">
    <citation type="journal article" date="2014" name="Genome Announc.">
        <title>Complete Genome Sequence of Hyphomicrobium nitrativorans Strain NL23, a Denitrifying Bacterium Isolated from Biofilm of a Methanol-Fed Denitrification System Treating Seawater at the Montreal Biodome.</title>
        <authorList>
            <person name="Martineau C."/>
            <person name="Villeneuve C."/>
            <person name="Mauffrey F."/>
            <person name="Villemur R."/>
        </authorList>
    </citation>
    <scope>NUCLEOTIDE SEQUENCE [LARGE SCALE GENOMIC DNA]</scope>
    <source>
        <strain evidence="14">NL23</strain>
    </source>
</reference>
<evidence type="ECO:0000256" key="8">
    <source>
        <dbReference type="ARBA" id="ARBA00022692"/>
    </source>
</evidence>
<feature type="transmembrane region" description="Helical" evidence="13">
    <location>
        <begin position="195"/>
        <end position="217"/>
    </location>
</feature>
<evidence type="ECO:0000256" key="4">
    <source>
        <dbReference type="ARBA" id="ARBA00016452"/>
    </source>
</evidence>
<keyword evidence="10 13" id="KW-1133">Transmembrane helix</keyword>
<dbReference type="PANTHER" id="PTHR30070:SF1">
    <property type="entry name" value="CYTOCHROME C BIOGENESIS B-RELATED"/>
    <property type="match status" value="1"/>
</dbReference>
<keyword evidence="11 12" id="KW-0472">Membrane</keyword>
<dbReference type="STRING" id="1029756.W911_01795"/>
<evidence type="ECO:0000256" key="3">
    <source>
        <dbReference type="ARBA" id="ARBA00010544"/>
    </source>
</evidence>
<feature type="transmembrane region" description="Helical" evidence="13">
    <location>
        <begin position="46"/>
        <end position="67"/>
    </location>
</feature>
<keyword evidence="7 12" id="KW-0997">Cell inner membrane</keyword>
<dbReference type="GO" id="GO:0017004">
    <property type="term" value="P:cytochrome complex assembly"/>
    <property type="evidence" value="ECO:0007669"/>
    <property type="project" value="UniProtKB-KW"/>
</dbReference>
<keyword evidence="9 12" id="KW-0201">Cytochrome c-type biogenesis</keyword>
<dbReference type="Pfam" id="PF03379">
    <property type="entry name" value="CcmB"/>
    <property type="match status" value="1"/>
</dbReference>
<evidence type="ECO:0000256" key="7">
    <source>
        <dbReference type="ARBA" id="ARBA00022519"/>
    </source>
</evidence>
<protein>
    <recommendedName>
        <fullName evidence="4 12">Heme exporter protein B</fullName>
    </recommendedName>
</protein>
<dbReference type="GO" id="GO:0005886">
    <property type="term" value="C:plasma membrane"/>
    <property type="evidence" value="ECO:0007669"/>
    <property type="project" value="UniProtKB-SubCell"/>
</dbReference>
<dbReference type="PIRSF" id="PIRSF002764">
    <property type="entry name" value="CcmB"/>
    <property type="match status" value="1"/>
</dbReference>
<keyword evidence="5 12" id="KW-0813">Transport</keyword>
<name>V5SBR4_9HYPH</name>
<dbReference type="PANTHER" id="PTHR30070">
    <property type="entry name" value="HEME EXPORTER PROTEIN B"/>
    <property type="match status" value="1"/>
</dbReference>
<evidence type="ECO:0000256" key="11">
    <source>
        <dbReference type="ARBA" id="ARBA00023136"/>
    </source>
</evidence>
<keyword evidence="15" id="KW-1185">Reference proteome</keyword>
<feature type="transmembrane region" description="Helical" evidence="13">
    <location>
        <begin position="126"/>
        <end position="153"/>
    </location>
</feature>
<dbReference type="InterPro" id="IPR026031">
    <property type="entry name" value="Cyt_c_CcmB_bac"/>
</dbReference>
<dbReference type="NCBIfam" id="TIGR01190">
    <property type="entry name" value="ccmB"/>
    <property type="match status" value="1"/>
</dbReference>
<evidence type="ECO:0000256" key="13">
    <source>
        <dbReference type="SAM" id="Phobius"/>
    </source>
</evidence>
<evidence type="ECO:0000256" key="9">
    <source>
        <dbReference type="ARBA" id="ARBA00022748"/>
    </source>
</evidence>
<accession>V5SBR4</accession>
<sequence length="222" mass="22720">MSGFLALLRRDLMLAVREGAALGTALGFYLVVVAMLPLGLGPDLKLLSRIAPGVLWIALLLAALLSLPRMFEADHEDGSLEVMATAPLPLELAVAAKALAHWISTGIPLALMAPVLGLMLNLELSLTPVLVATMLAGTPAVSFLGSIGAALTLKARRGGLLLALLVLPLYVPTLIFGISTIGFASVGQDGFSASLLVLMAVSVASIALAPVAAAAALRLQVS</sequence>
<feature type="transmembrane region" description="Helical" evidence="13">
    <location>
        <begin position="160"/>
        <end position="183"/>
    </location>
</feature>
<dbReference type="OrthoDB" id="9812915at2"/>
<evidence type="ECO:0000313" key="15">
    <source>
        <dbReference type="Proteomes" id="UP000018542"/>
    </source>
</evidence>
<dbReference type="GO" id="GO:1903607">
    <property type="term" value="P:cytochrome c biosynthetic process"/>
    <property type="evidence" value="ECO:0007669"/>
    <property type="project" value="TreeGrafter"/>
</dbReference>
<comment type="similarity">
    <text evidence="3 12">Belongs to the CcmB/CycW/HelB family.</text>
</comment>